<keyword evidence="4" id="KW-0057">Aromatic amino acid biosynthesis</keyword>
<feature type="binding site" evidence="3">
    <location>
        <begin position="270"/>
        <end position="271"/>
    </location>
    <ligand>
        <name>phosphoenolpyruvate</name>
        <dbReference type="ChEBI" id="CHEBI:58702"/>
    </ligand>
</feature>
<keyword evidence="3" id="KW-0170">Cobalt</keyword>
<dbReference type="NCBIfam" id="TIGR01358">
    <property type="entry name" value="DAHP_synth_II"/>
    <property type="match status" value="1"/>
</dbReference>
<dbReference type="GO" id="GO:0003849">
    <property type="term" value="F:3-deoxy-7-phosphoheptulonate synthase activity"/>
    <property type="evidence" value="ECO:0007669"/>
    <property type="project" value="UniProtKB-EC"/>
</dbReference>
<feature type="region of interest" description="Disordered" evidence="5">
    <location>
        <begin position="1"/>
        <end position="34"/>
    </location>
</feature>
<gene>
    <name evidence="6" type="ORF">B7C62_28810</name>
</gene>
<dbReference type="RefSeq" id="WP_084753841.1">
    <property type="nucleotide sequence ID" value="NZ_CP020563.1"/>
</dbReference>
<dbReference type="PANTHER" id="PTHR21337:SF0">
    <property type="entry name" value="PHOSPHO-2-DEHYDRO-3-DEOXYHEPTONATE ALDOLASE"/>
    <property type="match status" value="1"/>
</dbReference>
<reference evidence="6 7" key="1">
    <citation type="submission" date="2017-04" db="EMBL/GenBank/DDBJ databases">
        <title>The complete genome sequence of Streptomyces albolongus YIM 101047, the producer of novel bafilomycins and novel odoriferous sesquiterpenoids.</title>
        <authorList>
            <person name="Yin M."/>
            <person name="Jiang Y."/>
        </authorList>
    </citation>
    <scope>NUCLEOTIDE SEQUENCE [LARGE SCALE GENOMIC DNA]</scope>
    <source>
        <strain evidence="6 7">YIM 101047</strain>
    </source>
</reference>
<keyword evidence="7" id="KW-1185">Reference proteome</keyword>
<evidence type="ECO:0000313" key="6">
    <source>
        <dbReference type="EMBL" id="ARF77414.1"/>
    </source>
</evidence>
<comment type="cofactor">
    <cofactor evidence="3">
        <name>Mn(2+)</name>
        <dbReference type="ChEBI" id="CHEBI:29035"/>
    </cofactor>
    <cofactor evidence="3">
        <name>Co(2+)</name>
        <dbReference type="ChEBI" id="CHEBI:48828"/>
    </cofactor>
    <cofactor evidence="3">
        <name>Cd(2+)</name>
        <dbReference type="ChEBI" id="CHEBI:48775"/>
    </cofactor>
    <text evidence="3">Binds 1 divalent cation per subunit. The enzyme is active with manganese, cobalt or cadmium ions.</text>
</comment>
<dbReference type="KEGG" id="kab:B7C62_28810"/>
<dbReference type="Pfam" id="PF01474">
    <property type="entry name" value="DAHP_synth_2"/>
    <property type="match status" value="1"/>
</dbReference>
<evidence type="ECO:0000256" key="5">
    <source>
        <dbReference type="SAM" id="MobiDB-lite"/>
    </source>
</evidence>
<keyword evidence="2 4" id="KW-0808">Transferase</keyword>
<sequence length="453" mass="48803">MTAEAADGGLSTAPWLGLPAAQQPDWPDPDALRAAGRKLAGSPPLVLPAECDLLTRRLAAVARGEALVLQGGDCAETFSGVGADTVRATLRTLLHMAVVLTHASSLPVVKIGRMAGQFAKPRSTAFEERGGVRLPSYRGDAVNGLEFSSGSRTPDASRLNRAYEASAATLNLVRALTTGGFADLAEVRTWNREFVASSPAGERYRRLTDEIESALAFLRACGGDTAPLATTEFFVSHEALLLDYETPLTRVDERTGRLYATSGHLLWAGERTREADGAHIAFLSRVRNPIAVKLGPTVGPETVLRYLDRLDPDREPGRLTFVMRAGADRVRDVLPLLVEKVSAEGAQVCWLSDPMHGNTFTTPDGYKTRHVETILDELSGFMAVHRALGTHPGGIHVELTGSEVTECLGGGRPVGAQDLGRRYESACDPRLNQEQSIDLAFRLADMYRRPPTG</sequence>
<dbReference type="GO" id="GO:0008652">
    <property type="term" value="P:amino acid biosynthetic process"/>
    <property type="evidence" value="ECO:0007669"/>
    <property type="project" value="UniProtKB-KW"/>
</dbReference>
<name>A0ABC8C449_9ACTN</name>
<organism evidence="6 7">
    <name type="scientific">Kitasatospora albolonga</name>
    <dbReference type="NCBI Taxonomy" id="68173"/>
    <lineage>
        <taxon>Bacteria</taxon>
        <taxon>Bacillati</taxon>
        <taxon>Actinomycetota</taxon>
        <taxon>Actinomycetes</taxon>
        <taxon>Kitasatosporales</taxon>
        <taxon>Streptomycetaceae</taxon>
        <taxon>Kitasatospora</taxon>
    </lineage>
</organism>
<comment type="pathway">
    <text evidence="4">Metabolic intermediate biosynthesis; chorismate biosynthesis; chorismate from D-erythrose 4-phosphate and phosphoenolpyruvate: step 1/7.</text>
</comment>
<keyword evidence="3" id="KW-0104">Cadmium</keyword>
<keyword evidence="3" id="KW-0464">Manganese</keyword>
<dbReference type="InterPro" id="IPR002480">
    <property type="entry name" value="DAHP_synth_2"/>
</dbReference>
<feature type="binding site" evidence="3">
    <location>
        <position position="74"/>
    </location>
    <ligand>
        <name>Mn(2+)</name>
        <dbReference type="ChEBI" id="CHEBI:29035"/>
    </ligand>
</feature>
<dbReference type="GO" id="GO:0009073">
    <property type="term" value="P:aromatic amino acid family biosynthetic process"/>
    <property type="evidence" value="ECO:0007669"/>
    <property type="project" value="UniProtKB-KW"/>
</dbReference>
<comment type="catalytic activity">
    <reaction evidence="4">
        <text>D-erythrose 4-phosphate + phosphoenolpyruvate + H2O = 7-phospho-2-dehydro-3-deoxy-D-arabino-heptonate + phosphate</text>
        <dbReference type="Rhea" id="RHEA:14717"/>
        <dbReference type="ChEBI" id="CHEBI:15377"/>
        <dbReference type="ChEBI" id="CHEBI:16897"/>
        <dbReference type="ChEBI" id="CHEBI:43474"/>
        <dbReference type="ChEBI" id="CHEBI:58394"/>
        <dbReference type="ChEBI" id="CHEBI:58702"/>
        <dbReference type="EC" id="2.5.1.54"/>
    </reaction>
</comment>
<dbReference type="AlphaFoldDB" id="A0ABC8C449"/>
<feature type="binding site" evidence="3">
    <location>
        <position position="428"/>
    </location>
    <ligand>
        <name>Mn(2+)</name>
        <dbReference type="ChEBI" id="CHEBI:29035"/>
    </ligand>
</feature>
<protein>
    <recommendedName>
        <fullName evidence="4">Phospho-2-dehydro-3-deoxyheptonate aldolase</fullName>
        <ecNumber evidence="4">2.5.1.54</ecNumber>
    </recommendedName>
</protein>
<dbReference type="InterPro" id="IPR013785">
    <property type="entry name" value="Aldolase_TIM"/>
</dbReference>
<dbReference type="Proteomes" id="UP000192251">
    <property type="component" value="Chromosome"/>
</dbReference>
<dbReference type="EC" id="2.5.1.54" evidence="4"/>
<feature type="binding site" evidence="3">
    <location>
        <position position="113"/>
    </location>
    <ligand>
        <name>phosphoenolpyruvate</name>
        <dbReference type="ChEBI" id="CHEBI:58702"/>
    </ligand>
</feature>
<evidence type="ECO:0000256" key="4">
    <source>
        <dbReference type="RuleBase" id="RU363071"/>
    </source>
</evidence>
<feature type="binding site" evidence="3">
    <location>
        <position position="293"/>
    </location>
    <ligand>
        <name>phosphoenolpyruvate</name>
        <dbReference type="ChEBI" id="CHEBI:58702"/>
    </ligand>
</feature>
<dbReference type="SUPFAM" id="SSF51569">
    <property type="entry name" value="Aldolase"/>
    <property type="match status" value="1"/>
</dbReference>
<feature type="binding site" evidence="3">
    <location>
        <position position="398"/>
    </location>
    <ligand>
        <name>Mn(2+)</name>
        <dbReference type="ChEBI" id="CHEBI:29035"/>
    </ligand>
</feature>
<evidence type="ECO:0000256" key="2">
    <source>
        <dbReference type="ARBA" id="ARBA00022679"/>
    </source>
</evidence>
<evidence type="ECO:0000256" key="3">
    <source>
        <dbReference type="PIRSR" id="PIRSR602480-1"/>
    </source>
</evidence>
<feature type="binding site" evidence="3">
    <location>
        <position position="356"/>
    </location>
    <ligand>
        <name>Mn(2+)</name>
        <dbReference type="ChEBI" id="CHEBI:29035"/>
    </ligand>
</feature>
<evidence type="ECO:0000313" key="7">
    <source>
        <dbReference type="Proteomes" id="UP000192251"/>
    </source>
</evidence>
<keyword evidence="4" id="KW-0028">Amino-acid biosynthesis</keyword>
<dbReference type="EMBL" id="CP020563">
    <property type="protein sequence ID" value="ARF77414.1"/>
    <property type="molecule type" value="Genomic_DNA"/>
</dbReference>
<comment type="similarity">
    <text evidence="1 4">Belongs to the class-II DAHP synthase family.</text>
</comment>
<dbReference type="PANTHER" id="PTHR21337">
    <property type="entry name" value="PHOSPHO-2-DEHYDRO-3-DEOXYHEPTONATE ALDOLASE 1, 2"/>
    <property type="match status" value="1"/>
</dbReference>
<evidence type="ECO:0000256" key="1">
    <source>
        <dbReference type="ARBA" id="ARBA00008911"/>
    </source>
</evidence>
<accession>A0ABC8C449</accession>
<proteinExistence type="inferred from homology"/>
<feature type="binding site" evidence="3">
    <location>
        <position position="324"/>
    </location>
    <ligand>
        <name>phosphoenolpyruvate</name>
        <dbReference type="ChEBI" id="CHEBI:58702"/>
    </ligand>
</feature>
<dbReference type="Gene3D" id="3.20.20.70">
    <property type="entry name" value="Aldolase class I"/>
    <property type="match status" value="1"/>
</dbReference>